<dbReference type="InterPro" id="IPR025707">
    <property type="entry name" value="DNA_bp_PD1"/>
</dbReference>
<dbReference type="RefSeq" id="WP_215533124.1">
    <property type="nucleotide sequence ID" value="NZ_AP023321.1"/>
</dbReference>
<evidence type="ECO:0000313" key="3">
    <source>
        <dbReference type="Proteomes" id="UP000593890"/>
    </source>
</evidence>
<evidence type="ECO:0000259" key="1">
    <source>
        <dbReference type="PROSITE" id="PS51742"/>
    </source>
</evidence>
<dbReference type="EMBL" id="AP023321">
    <property type="protein sequence ID" value="BCI61256.1"/>
    <property type="molecule type" value="Genomic_DNA"/>
</dbReference>
<evidence type="ECO:0000313" key="2">
    <source>
        <dbReference type="EMBL" id="BCI61256.1"/>
    </source>
</evidence>
<dbReference type="CDD" id="cd11378">
    <property type="entry name" value="DUF296"/>
    <property type="match status" value="1"/>
</dbReference>
<dbReference type="PROSITE" id="PS51742">
    <property type="entry name" value="PPC"/>
    <property type="match status" value="1"/>
</dbReference>
<dbReference type="KEGG" id="sman:C12CBH8_18950"/>
<accession>A0A7I8D368</accession>
<dbReference type="Proteomes" id="UP000593890">
    <property type="component" value="Chromosome"/>
</dbReference>
<name>A0A7I8D368_9FIRM</name>
<dbReference type="PANTHER" id="PTHR34988:SF1">
    <property type="entry name" value="DNA-BINDING PROTEIN"/>
    <property type="match status" value="1"/>
</dbReference>
<proteinExistence type="predicted"/>
<organism evidence="2 3">
    <name type="scientific">Solibaculum mannosilyticum</name>
    <dbReference type="NCBI Taxonomy" id="2780922"/>
    <lineage>
        <taxon>Bacteria</taxon>
        <taxon>Bacillati</taxon>
        <taxon>Bacillota</taxon>
        <taxon>Clostridia</taxon>
        <taxon>Eubacteriales</taxon>
        <taxon>Oscillospiraceae</taxon>
        <taxon>Solibaculum</taxon>
    </lineage>
</organism>
<keyword evidence="3" id="KW-1185">Reference proteome</keyword>
<sequence length="154" mass="17091">MVYQWLHDTLVIRLDRGEEVVTSIENACQKSCVRLGTVSAIGAVDHAVVGLYRVEEQEYHSNIFDMPLEIVGLTGNVTTKEGKVYLHLHAALADETGRVVGGHLNEARVSATCEIFIRRLEGEVERVPDPSIGLNVLDLPDSQVTYLTQISYEK</sequence>
<dbReference type="PIRSF" id="PIRSF016702">
    <property type="entry name" value="DNA_bp_PD1"/>
    <property type="match status" value="1"/>
</dbReference>
<dbReference type="PANTHER" id="PTHR34988">
    <property type="entry name" value="PROTEIN, PUTATIVE-RELATED"/>
    <property type="match status" value="1"/>
</dbReference>
<dbReference type="Pfam" id="PF03479">
    <property type="entry name" value="PCC"/>
    <property type="match status" value="1"/>
</dbReference>
<reference evidence="3" key="1">
    <citation type="submission" date="2020-07" db="EMBL/GenBank/DDBJ databases">
        <title>Complete genome sequencing of Clostridia bacterium strain 12CBH8.</title>
        <authorList>
            <person name="Sakamoto M."/>
            <person name="Murakami T."/>
            <person name="Mori H."/>
        </authorList>
    </citation>
    <scope>NUCLEOTIDE SEQUENCE [LARGE SCALE GENOMIC DNA]</scope>
    <source>
        <strain evidence="3">12CBH8</strain>
    </source>
</reference>
<dbReference type="AlphaFoldDB" id="A0A7I8D368"/>
<dbReference type="SUPFAM" id="SSF117856">
    <property type="entry name" value="AF0104/ALDC/Ptd012-like"/>
    <property type="match status" value="1"/>
</dbReference>
<gene>
    <name evidence="2" type="ORF">C12CBH8_18950</name>
</gene>
<dbReference type="Gene3D" id="3.30.1330.80">
    <property type="entry name" value="Hypothetical protein, similar to alpha- acetolactate decarboxylase, domain 2"/>
    <property type="match status" value="1"/>
</dbReference>
<protein>
    <recommendedName>
        <fullName evidence="1">PPC domain-containing protein</fullName>
    </recommendedName>
</protein>
<dbReference type="InterPro" id="IPR005175">
    <property type="entry name" value="PPC_dom"/>
</dbReference>
<feature type="domain" description="PPC" evidence="1">
    <location>
        <begin position="3"/>
        <end position="140"/>
    </location>
</feature>